<reference evidence="6" key="2">
    <citation type="journal article" date="2010" name="Nature">
        <title>Comparative genomics reveals mobile pathogenicity chromosomes in Fusarium.</title>
        <authorList>
            <person name="Ma L.J."/>
            <person name="van der Does H.C."/>
            <person name="Borkovich K.A."/>
            <person name="Coleman J.J."/>
            <person name="Daboussi M.J."/>
            <person name="Di Pietro A."/>
            <person name="Dufresne M."/>
            <person name="Freitag M."/>
            <person name="Grabherr M."/>
            <person name="Henrissat B."/>
            <person name="Houterman P.M."/>
            <person name="Kang S."/>
            <person name="Shim W.B."/>
            <person name="Woloshuk C."/>
            <person name="Xie X."/>
            <person name="Xu J.R."/>
            <person name="Antoniw J."/>
            <person name="Baker S.E."/>
            <person name="Bluhm B.H."/>
            <person name="Breakspear A."/>
            <person name="Brown D.W."/>
            <person name="Butchko R.A."/>
            <person name="Chapman S."/>
            <person name="Coulson R."/>
            <person name="Coutinho P.M."/>
            <person name="Danchin E.G."/>
            <person name="Diener A."/>
            <person name="Gale L.R."/>
            <person name="Gardiner D.M."/>
            <person name="Goff S."/>
            <person name="Hammond-Kosack K.E."/>
            <person name="Hilburn K."/>
            <person name="Hua-Van A."/>
            <person name="Jonkers W."/>
            <person name="Kazan K."/>
            <person name="Kodira C.D."/>
            <person name="Koehrsen M."/>
            <person name="Kumar L."/>
            <person name="Lee Y.H."/>
            <person name="Li L."/>
            <person name="Manners J.M."/>
            <person name="Miranda-Saavedra D."/>
            <person name="Mukherjee M."/>
            <person name="Park G."/>
            <person name="Park J."/>
            <person name="Park S.Y."/>
            <person name="Proctor R.H."/>
            <person name="Regev A."/>
            <person name="Ruiz-Roldan M.C."/>
            <person name="Sain D."/>
            <person name="Sakthikumar S."/>
            <person name="Sykes S."/>
            <person name="Schwartz D.C."/>
            <person name="Turgeon B.G."/>
            <person name="Wapinski I."/>
            <person name="Yoder O."/>
            <person name="Young S."/>
            <person name="Zeng Q."/>
            <person name="Zhou S."/>
            <person name="Galagan J."/>
            <person name="Cuomo C.A."/>
            <person name="Kistler H.C."/>
            <person name="Rep M."/>
        </authorList>
    </citation>
    <scope>GENOME REANNOTATION</scope>
    <source>
        <strain evidence="6">PH-1 / ATCC MYA-4620 / FGSC 9075 / NRRL 31084</strain>
    </source>
</reference>
<dbReference type="SUPFAM" id="SSF50104">
    <property type="entry name" value="Translation proteins SH3-like domain"/>
    <property type="match status" value="1"/>
</dbReference>
<dbReference type="Pfam" id="PF21485">
    <property type="entry name" value="IF5A-like_N"/>
    <property type="match status" value="1"/>
</dbReference>
<dbReference type="EMBL" id="HG970333">
    <property type="status" value="NOT_ANNOTATED_CDS"/>
    <property type="molecule type" value="Genomic_DNA"/>
</dbReference>
<dbReference type="InterPro" id="IPR002110">
    <property type="entry name" value="Ankyrin_rpt"/>
</dbReference>
<feature type="domain" description="Translation initiation factor 5A-like N-terminal" evidence="5">
    <location>
        <begin position="40"/>
        <end position="90"/>
    </location>
</feature>
<dbReference type="CDD" id="cd04469">
    <property type="entry name" value="S1_Hex1"/>
    <property type="match status" value="1"/>
</dbReference>
<dbReference type="PANTHER" id="PTHR24198">
    <property type="entry name" value="ANKYRIN REPEAT AND PROTEIN KINASE DOMAIN-CONTAINING PROTEIN"/>
    <property type="match status" value="1"/>
</dbReference>
<dbReference type="Pfam" id="PF13857">
    <property type="entry name" value="Ank_5"/>
    <property type="match status" value="1"/>
</dbReference>
<keyword evidence="4" id="KW-0812">Transmembrane</keyword>
<keyword evidence="2 3" id="KW-0040">ANK repeat</keyword>
<dbReference type="SMART" id="SM00248">
    <property type="entry name" value="ANK"/>
    <property type="match status" value="5"/>
</dbReference>
<dbReference type="AlphaFoldDB" id="A0A0E0RYP2"/>
<dbReference type="Gene3D" id="1.25.40.20">
    <property type="entry name" value="Ankyrin repeat-containing domain"/>
    <property type="match status" value="2"/>
</dbReference>
<feature type="transmembrane region" description="Helical" evidence="4">
    <location>
        <begin position="995"/>
        <end position="1017"/>
    </location>
</feature>
<evidence type="ECO:0000313" key="6">
    <source>
        <dbReference type="EnsemblFungi" id="CEF76367"/>
    </source>
</evidence>
<dbReference type="InterPro" id="IPR002523">
    <property type="entry name" value="MgTranspt_CorA/ZnTranspt_ZntB"/>
</dbReference>
<dbReference type="Gene3D" id="2.30.30.30">
    <property type="match status" value="1"/>
</dbReference>
<reference evidence="6" key="1">
    <citation type="journal article" date="2007" name="Science">
        <title>The Fusarium graminearum genome reveals a link between localized polymorphism and pathogen specialization.</title>
        <authorList>
            <person name="Cuomo C.A."/>
            <person name="Gueldener U."/>
            <person name="Xu J.-R."/>
            <person name="Trail F."/>
            <person name="Turgeon B.G."/>
            <person name="Di Pietro A."/>
            <person name="Walton J.D."/>
            <person name="Ma L.-J."/>
            <person name="Baker S.E."/>
            <person name="Rep M."/>
            <person name="Adam G."/>
            <person name="Antoniw J."/>
            <person name="Baldwin T."/>
            <person name="Calvo S.E."/>
            <person name="Chang Y.-L."/>
            <person name="DeCaprio D."/>
            <person name="Gale L.R."/>
            <person name="Gnerre S."/>
            <person name="Goswami R.S."/>
            <person name="Hammond-Kosack K."/>
            <person name="Harris L.J."/>
            <person name="Hilburn K."/>
            <person name="Kennell J.C."/>
            <person name="Kroken S."/>
            <person name="Magnuson J.K."/>
            <person name="Mannhaupt G."/>
            <person name="Mauceli E.W."/>
            <person name="Mewes H.-W."/>
            <person name="Mitterbauer R."/>
            <person name="Muehlbauer G."/>
            <person name="Muensterkoetter M."/>
            <person name="Nelson D."/>
            <person name="O'Donnell K."/>
            <person name="Ouellet T."/>
            <person name="Qi W."/>
            <person name="Quesneville H."/>
            <person name="Roncero M.I.G."/>
            <person name="Seong K.-Y."/>
            <person name="Tetko I.V."/>
            <person name="Urban M."/>
            <person name="Waalwijk C."/>
            <person name="Ward T.J."/>
            <person name="Yao J."/>
            <person name="Birren B.W."/>
            <person name="Kistler H.C."/>
        </authorList>
    </citation>
    <scope>NUCLEOTIDE SEQUENCE [LARGE SCALE GENOMIC DNA]</scope>
    <source>
        <strain evidence="6">PH-1 / ATCC MYA-4620 / FGSC 9075 / NRRL 31084</strain>
    </source>
</reference>
<dbReference type="InterPro" id="IPR012340">
    <property type="entry name" value="NA-bd_OB-fold"/>
</dbReference>
<dbReference type="InterPro" id="IPR048670">
    <property type="entry name" value="IF5A-like_N"/>
</dbReference>
<keyword evidence="1" id="KW-0677">Repeat</keyword>
<dbReference type="GO" id="GO:0046873">
    <property type="term" value="F:metal ion transmembrane transporter activity"/>
    <property type="evidence" value="ECO:0007669"/>
    <property type="project" value="InterPro"/>
</dbReference>
<dbReference type="PROSITE" id="PS50297">
    <property type="entry name" value="ANK_REP_REGION"/>
    <property type="match status" value="2"/>
</dbReference>
<dbReference type="Gene3D" id="1.20.58.340">
    <property type="entry name" value="Magnesium transport protein CorA, transmembrane region"/>
    <property type="match status" value="1"/>
</dbReference>
<protein>
    <recommendedName>
        <fullName evidence="5">Translation initiation factor 5A-like N-terminal domain-containing protein</fullName>
    </recommendedName>
</protein>
<dbReference type="InterPro" id="IPR014722">
    <property type="entry name" value="Rib_uL2_dom2"/>
</dbReference>
<evidence type="ECO:0000256" key="1">
    <source>
        <dbReference type="ARBA" id="ARBA00022737"/>
    </source>
</evidence>
<feature type="repeat" description="ANK" evidence="3">
    <location>
        <begin position="222"/>
        <end position="254"/>
    </location>
</feature>
<reference evidence="6" key="3">
    <citation type="submission" date="2017-01" db="UniProtKB">
        <authorList>
            <consortium name="EnsemblFungi"/>
        </authorList>
    </citation>
    <scope>IDENTIFICATION</scope>
    <source>
        <strain evidence="6">PH-1 / ATCC MYA-4620 / FGSC 9075 / NRRL 31084</strain>
    </source>
</reference>
<dbReference type="InterPro" id="IPR008991">
    <property type="entry name" value="Translation_prot_SH3-like_sf"/>
</dbReference>
<feature type="transmembrane region" description="Helical" evidence="4">
    <location>
        <begin position="955"/>
        <end position="975"/>
    </location>
</feature>
<dbReference type="EnsemblFungi" id="CEF76367">
    <property type="protein sequence ID" value="CEF76367"/>
    <property type="gene ID" value="FGRRES_17102"/>
</dbReference>
<dbReference type="PROSITE" id="PS50088">
    <property type="entry name" value="ANK_REPEAT"/>
    <property type="match status" value="2"/>
</dbReference>
<dbReference type="Pfam" id="PF12796">
    <property type="entry name" value="Ank_2"/>
    <property type="match status" value="1"/>
</dbReference>
<evidence type="ECO:0000259" key="5">
    <source>
        <dbReference type="Pfam" id="PF21485"/>
    </source>
</evidence>
<dbReference type="PANTHER" id="PTHR24198:SF165">
    <property type="entry name" value="ANKYRIN REPEAT-CONTAINING PROTEIN-RELATED"/>
    <property type="match status" value="1"/>
</dbReference>
<keyword evidence="4" id="KW-0472">Membrane</keyword>
<accession>A0A0E0RYP2</accession>
<proteinExistence type="predicted"/>
<dbReference type="InterPro" id="IPR037318">
    <property type="entry name" value="Hex1_S1"/>
</dbReference>
<sequence length="1048" mass="118454">MQGHHDLSNPEDSVDHLEPSEGMTDAARKATVYHQGDDLNTVAIPCHHIRLGDYVMLRDRPCQVIRISTSAATGQYRYLGVDVFTKKLCEGVSFITSPTPSVVVQTMLGPTFMQYRLVNVDDGKIVAMTETGYIKQGLSVIDQSDLYARILEAFDSDRGSVRLLVLNDNGRELAVDMKVVHGSRPGYTVPEKRLEKAVRENDRAKVEEALRLGANINALNDQGRTALFVALENHDSEMVQLLLDHEVRLDVSDVSGKTALDVSVLDSGHYLTTFTLLKHGAKPTDNLEYGVSQLLLAAAAGHINKVERLLGEGVKHSGSDRLGYTALHEAACFGHYDIAKLLVEKGADVNTVITHGGATVLHTVVQRGREHREFLTGYRRAIPPLTKDHVRVVALLLQNRAENGLRRVHDKMTVQEVVTEELKMIGNLGSTERGCLQKILILLNSGHHEDRIAEEPDWSCIPNSNDSDVDVLKCSQLQVHYYGSGRDCQLFPVQVGNLMNGSEKGKLKEWAKSKADEDQPKDYWRWAHLPANNKSWAELVICQLSGMDEDTSTIYRSGIKSFTTESYHEIRGLALHARFRQPSFTPLPGSRGGIFSLVIPYFDSENLECFLNKQGCQLDSCKTRFKAAEVAKKLYEISDGLSNFHAPLTLDQSYYLSLHDSRGRDNDQVVIKHVERQERLTRTTRPKRLLMVNQMWIWKVDTDTLVTACPDRRHPYQSNLSEQISATVQTSPPSTMDSIISRVLRHVIGFVNAPNNAGLKENVFHIFEQSIAYRAQEDADCYANFNRSQKDLSRLEEQIRSRGTSKARQQKTMEIEAELCNITKEVDHLCEIKDIKDELKMIHKVLDDQKAVIHQYTKSQEELNFVTSKNHSDEDEEWLSGDGESELLLEAKNILEQRISKVKSLFTDASTVENSLNHLLDLKQKQGNLIVVRDTRSLANEADQRAKDSAWQSKLLFIFTIVTVVFTPISFISSFMAVPTREFPHPDGDDVAWRWWQVFVASTVVELLTFFVIAPWVEWNRFVRPWTRHDSERVVPTKVEDLKQPLDV</sequence>
<dbReference type="SUPFAM" id="SSF50249">
    <property type="entry name" value="Nucleic acid-binding proteins"/>
    <property type="match status" value="1"/>
</dbReference>
<dbReference type="Gene3D" id="2.40.50.140">
    <property type="entry name" value="Nucleic acid-binding proteins"/>
    <property type="match status" value="1"/>
</dbReference>
<evidence type="ECO:0000256" key="4">
    <source>
        <dbReference type="SAM" id="Phobius"/>
    </source>
</evidence>
<name>A0A0E0RYP2_GIBZE</name>
<feature type="repeat" description="ANK" evidence="3">
    <location>
        <begin position="322"/>
        <end position="354"/>
    </location>
</feature>
<keyword evidence="4" id="KW-1133">Transmembrane helix</keyword>
<dbReference type="InterPro" id="IPR036770">
    <property type="entry name" value="Ankyrin_rpt-contain_sf"/>
</dbReference>
<organism evidence="6">
    <name type="scientific">Gibberella zeae (strain ATCC MYA-4620 / CBS 123657 / FGSC 9075 / NRRL 31084 / PH-1)</name>
    <name type="common">Wheat head blight fungus</name>
    <name type="synonym">Fusarium graminearum</name>
    <dbReference type="NCBI Taxonomy" id="229533"/>
    <lineage>
        <taxon>Eukaryota</taxon>
        <taxon>Fungi</taxon>
        <taxon>Dikarya</taxon>
        <taxon>Ascomycota</taxon>
        <taxon>Pezizomycotina</taxon>
        <taxon>Sordariomycetes</taxon>
        <taxon>Hypocreomycetidae</taxon>
        <taxon>Hypocreales</taxon>
        <taxon>Nectriaceae</taxon>
        <taxon>Fusarium</taxon>
    </lineage>
</organism>
<evidence type="ECO:0000256" key="3">
    <source>
        <dbReference type="PROSITE-ProRule" id="PRU00023"/>
    </source>
</evidence>
<dbReference type="GO" id="GO:0016020">
    <property type="term" value="C:membrane"/>
    <property type="evidence" value="ECO:0007669"/>
    <property type="project" value="InterPro"/>
</dbReference>
<evidence type="ECO:0000256" key="2">
    <source>
        <dbReference type="ARBA" id="ARBA00023043"/>
    </source>
</evidence>
<dbReference type="Pfam" id="PF01544">
    <property type="entry name" value="CorA"/>
    <property type="match status" value="1"/>
</dbReference>
<dbReference type="SUPFAM" id="SSF48403">
    <property type="entry name" value="Ankyrin repeat"/>
    <property type="match status" value="1"/>
</dbReference>